<dbReference type="EMBL" id="FUYG01000015">
    <property type="protein sequence ID" value="SKB03234.1"/>
    <property type="molecule type" value="Genomic_DNA"/>
</dbReference>
<proteinExistence type="predicted"/>
<sequence length="174" mass="19229">MQLPQIYLSIEPTGPAQWNAITFGPIFHQNLSSANNGQGGSVVRVAQHGSRAVLNDDVDISVEFGMEATDIQIDGLLDWVKPANFEYDSARPFFVDLFYGGNLVDRVIAVWIDQYRAALPLPYSVTADGGVKGAVPTWHVSRRSFLLVRLIDQLRGGIEFDRYFALSGLSLDRA</sequence>
<gene>
    <name evidence="2" type="ORF">SAMN06295879_3681</name>
    <name evidence="1" type="ORF">TZ00_17385</name>
</gene>
<accession>A0A1T4YN22</accession>
<dbReference type="EMBL" id="JYFC01000010">
    <property type="protein sequence ID" value="KJC62947.1"/>
    <property type="molecule type" value="Genomic_DNA"/>
</dbReference>
<reference evidence="2" key="4">
    <citation type="submission" date="2017-02" db="EMBL/GenBank/DDBJ databases">
        <authorList>
            <person name="Peterson S.W."/>
        </authorList>
    </citation>
    <scope>NUCLEOTIDE SEQUENCE [LARGE SCALE GENOMIC DNA]</scope>
    <source>
        <strain evidence="2">VKM Ac-2052</strain>
    </source>
</reference>
<reference evidence="4" key="3">
    <citation type="submission" date="2017-02" db="EMBL/GenBank/DDBJ databases">
        <authorList>
            <person name="Varghese N."/>
            <person name="Submissions S."/>
        </authorList>
    </citation>
    <scope>NUCLEOTIDE SEQUENCE [LARGE SCALE GENOMIC DNA]</scope>
    <source>
        <strain evidence="4">VKM Ac-2052</strain>
    </source>
</reference>
<name>A0A1T4YN22_9MICO</name>
<evidence type="ECO:0000313" key="1">
    <source>
        <dbReference type="EMBL" id="KJC62947.1"/>
    </source>
</evidence>
<dbReference type="AlphaFoldDB" id="A0A1T4YN22"/>
<dbReference type="Proteomes" id="UP000032503">
    <property type="component" value="Unassembled WGS sequence"/>
</dbReference>
<protein>
    <submittedName>
        <fullName evidence="2">Uncharacterized protein</fullName>
    </submittedName>
</protein>
<organism evidence="2 4">
    <name type="scientific">Agreia bicolorata</name>
    <dbReference type="NCBI Taxonomy" id="110935"/>
    <lineage>
        <taxon>Bacteria</taxon>
        <taxon>Bacillati</taxon>
        <taxon>Actinomycetota</taxon>
        <taxon>Actinomycetes</taxon>
        <taxon>Micrococcales</taxon>
        <taxon>Microbacteriaceae</taxon>
        <taxon>Agreia</taxon>
    </lineage>
</organism>
<dbReference type="Proteomes" id="UP000189735">
    <property type="component" value="Unassembled WGS sequence"/>
</dbReference>
<reference evidence="1 3" key="1">
    <citation type="journal article" date="2001" name="Int. J. Syst. Evol. Microbiol.">
        <title>Agreia bicolorata gen. nov., sp. nov., to accommodate actinobacteria isolated from narrow reed grass infected by the nematode Heteroanguina graminophila.</title>
        <authorList>
            <person name="Evtushenko L.I."/>
            <person name="Dorofeeva L.V."/>
            <person name="Dobrovolskaya T.G."/>
            <person name="Streshinskaya G.M."/>
            <person name="Subbotin S.A."/>
            <person name="Tiedje J.M."/>
        </authorList>
    </citation>
    <scope>NUCLEOTIDE SEQUENCE [LARGE SCALE GENOMIC DNA]</scope>
    <source>
        <strain evidence="1 3">VKM Ac-1804</strain>
    </source>
</reference>
<evidence type="ECO:0000313" key="4">
    <source>
        <dbReference type="Proteomes" id="UP000189735"/>
    </source>
</evidence>
<reference evidence="1" key="2">
    <citation type="submission" date="2015-02" db="EMBL/GenBank/DDBJ databases">
        <authorList>
            <person name="Vasilyev I.Y."/>
            <person name="Siniagina M.N."/>
            <person name="Malanin S.Y."/>
            <person name="Boulygina E.A."/>
            <person name="Grygoryeva T.V."/>
            <person name="Yarullina D.R."/>
            <person name="Ilinskaya O.N."/>
        </authorList>
    </citation>
    <scope>NUCLEOTIDE SEQUENCE</scope>
    <source>
        <strain evidence="1">VKM Ac-1804</strain>
    </source>
</reference>
<evidence type="ECO:0000313" key="3">
    <source>
        <dbReference type="Proteomes" id="UP000032503"/>
    </source>
</evidence>
<dbReference type="RefSeq" id="WP_044443674.1">
    <property type="nucleotide sequence ID" value="NZ_FUYG01000015.1"/>
</dbReference>
<evidence type="ECO:0000313" key="2">
    <source>
        <dbReference type="EMBL" id="SKB03234.1"/>
    </source>
</evidence>
<keyword evidence="3" id="KW-1185">Reference proteome</keyword>